<dbReference type="PANTHER" id="PTHR10380:SF238">
    <property type="entry name" value="CUTICULAR PROTEIN 65EA-RELATED"/>
    <property type="match status" value="1"/>
</dbReference>
<feature type="signal peptide" evidence="4">
    <location>
        <begin position="1"/>
        <end position="30"/>
    </location>
</feature>
<keyword evidence="2 4" id="KW-0732">Signal</keyword>
<gene>
    <name evidence="6" type="primary">LOC128198728</name>
</gene>
<dbReference type="GeneID" id="128198728"/>
<evidence type="ECO:0000313" key="5">
    <source>
        <dbReference type="Proteomes" id="UP001652582"/>
    </source>
</evidence>
<evidence type="ECO:0000256" key="4">
    <source>
        <dbReference type="SAM" id="SignalP"/>
    </source>
</evidence>
<dbReference type="InterPro" id="IPR000618">
    <property type="entry name" value="Insect_cuticle"/>
</dbReference>
<dbReference type="PROSITE" id="PS51155">
    <property type="entry name" value="CHIT_BIND_RR_2"/>
    <property type="match status" value="1"/>
</dbReference>
<evidence type="ECO:0000256" key="3">
    <source>
        <dbReference type="PROSITE-ProRule" id="PRU00497"/>
    </source>
</evidence>
<keyword evidence="5" id="KW-1185">Reference proteome</keyword>
<dbReference type="InterPro" id="IPR050468">
    <property type="entry name" value="Cuticle_Struct_Prot"/>
</dbReference>
<dbReference type="RefSeq" id="XP_052741398.1">
    <property type="nucleotide sequence ID" value="XM_052885438.1"/>
</dbReference>
<sequence>MDKIRSANETPNHDFQKFLIVLAVVAFAAADVSHVVNPDYQVPIVKSTYDISPEGQAFQYAYETGNNIYAQVEGDVKNFNSDQPTLQVRGSYKYTAPDGTPVETVYTADENGFLAQGSHIPVAPPIPELIQRSLDYIAAHPPVVEKVYKP</sequence>
<feature type="chain" id="PRO_5045310436" evidence="4">
    <location>
        <begin position="31"/>
        <end position="150"/>
    </location>
</feature>
<protein>
    <submittedName>
        <fullName evidence="6">Larval cuticle protein LCP-17-like isoform X1</fullName>
    </submittedName>
</protein>
<dbReference type="PROSITE" id="PS00233">
    <property type="entry name" value="CHIT_BIND_RR_1"/>
    <property type="match status" value="1"/>
</dbReference>
<dbReference type="InterPro" id="IPR031311">
    <property type="entry name" value="CHIT_BIND_RR_consensus"/>
</dbReference>
<keyword evidence="1 3" id="KW-0193">Cuticle</keyword>
<dbReference type="Proteomes" id="UP001652582">
    <property type="component" value="Chromosome 14"/>
</dbReference>
<evidence type="ECO:0000256" key="2">
    <source>
        <dbReference type="ARBA" id="ARBA00022729"/>
    </source>
</evidence>
<proteinExistence type="predicted"/>
<dbReference type="PANTHER" id="PTHR10380">
    <property type="entry name" value="CUTICLE PROTEIN"/>
    <property type="match status" value="1"/>
</dbReference>
<accession>A0ABM3LQT9</accession>
<name>A0ABM3LQT9_BICAN</name>
<dbReference type="Pfam" id="PF00379">
    <property type="entry name" value="Chitin_bind_4"/>
    <property type="match status" value="1"/>
</dbReference>
<dbReference type="PRINTS" id="PR00947">
    <property type="entry name" value="CUTICLE"/>
</dbReference>
<evidence type="ECO:0000313" key="6">
    <source>
        <dbReference type="RefSeq" id="XP_052741398.1"/>
    </source>
</evidence>
<organism evidence="5 6">
    <name type="scientific">Bicyclus anynana</name>
    <name type="common">Squinting bush brown butterfly</name>
    <dbReference type="NCBI Taxonomy" id="110368"/>
    <lineage>
        <taxon>Eukaryota</taxon>
        <taxon>Metazoa</taxon>
        <taxon>Ecdysozoa</taxon>
        <taxon>Arthropoda</taxon>
        <taxon>Hexapoda</taxon>
        <taxon>Insecta</taxon>
        <taxon>Pterygota</taxon>
        <taxon>Neoptera</taxon>
        <taxon>Endopterygota</taxon>
        <taxon>Lepidoptera</taxon>
        <taxon>Glossata</taxon>
        <taxon>Ditrysia</taxon>
        <taxon>Papilionoidea</taxon>
        <taxon>Nymphalidae</taxon>
        <taxon>Satyrinae</taxon>
        <taxon>Satyrini</taxon>
        <taxon>Mycalesina</taxon>
        <taxon>Bicyclus</taxon>
    </lineage>
</organism>
<evidence type="ECO:0000256" key="1">
    <source>
        <dbReference type="ARBA" id="ARBA00022460"/>
    </source>
</evidence>
<reference evidence="6" key="1">
    <citation type="submission" date="2025-08" db="UniProtKB">
        <authorList>
            <consortium name="RefSeq"/>
        </authorList>
    </citation>
    <scope>IDENTIFICATION</scope>
</reference>